<organism evidence="2 3">
    <name type="scientific">Engystomops pustulosus</name>
    <name type="common">Tungara frog</name>
    <name type="synonym">Physalaemus pustulosus</name>
    <dbReference type="NCBI Taxonomy" id="76066"/>
    <lineage>
        <taxon>Eukaryota</taxon>
        <taxon>Metazoa</taxon>
        <taxon>Chordata</taxon>
        <taxon>Craniata</taxon>
        <taxon>Vertebrata</taxon>
        <taxon>Euteleostomi</taxon>
        <taxon>Amphibia</taxon>
        <taxon>Batrachia</taxon>
        <taxon>Anura</taxon>
        <taxon>Neobatrachia</taxon>
        <taxon>Hyloidea</taxon>
        <taxon>Leptodactylidae</taxon>
        <taxon>Leiuperinae</taxon>
        <taxon>Engystomops</taxon>
    </lineage>
</organism>
<protein>
    <recommendedName>
        <fullName evidence="4">Sushi domain-containing protein</fullName>
    </recommendedName>
</protein>
<gene>
    <name evidence="2" type="ORF">GDO81_021762</name>
</gene>
<evidence type="ECO:0000313" key="2">
    <source>
        <dbReference type="EMBL" id="KAG8544839.1"/>
    </source>
</evidence>
<comment type="caution">
    <text evidence="2">The sequence shown here is derived from an EMBL/GenBank/DDBJ whole genome shotgun (WGS) entry which is preliminary data.</text>
</comment>
<evidence type="ECO:0000256" key="1">
    <source>
        <dbReference type="SAM" id="Phobius"/>
    </source>
</evidence>
<keyword evidence="1" id="KW-1133">Transmembrane helix</keyword>
<dbReference type="EMBL" id="WNYA01001950">
    <property type="protein sequence ID" value="KAG8544839.1"/>
    <property type="molecule type" value="Genomic_DNA"/>
</dbReference>
<accession>A0AAV6Z5I7</accession>
<keyword evidence="1" id="KW-0472">Membrane</keyword>
<feature type="transmembrane region" description="Helical" evidence="1">
    <location>
        <begin position="76"/>
        <end position="104"/>
    </location>
</feature>
<proteinExistence type="predicted"/>
<keyword evidence="1" id="KW-0812">Transmembrane</keyword>
<sequence>MGNWGQNVSVDPEQDYYDPDQQVTATCPAGYIPNYSTAKCVRDNETNSWNVTEISCVIRTQSSDLGRNMTTLQRTLLGSCVAGLILPMALKFLTILVLSCAILIQNVRRRDRPTQRGAVANKTRHKDEELNPMEDLTLKRATLCIEALPYIPSPMRSHKVIYDNMDTMFPPPSRRLPAECK</sequence>
<dbReference type="Proteomes" id="UP000824782">
    <property type="component" value="Unassembled WGS sequence"/>
</dbReference>
<dbReference type="AlphaFoldDB" id="A0AAV6Z5I7"/>
<evidence type="ECO:0000313" key="3">
    <source>
        <dbReference type="Proteomes" id="UP000824782"/>
    </source>
</evidence>
<reference evidence="2" key="1">
    <citation type="thesis" date="2020" institute="ProQuest LLC" country="789 East Eisenhower Parkway, Ann Arbor, MI, USA">
        <title>Comparative Genomics and Chromosome Evolution.</title>
        <authorList>
            <person name="Mudd A.B."/>
        </authorList>
    </citation>
    <scope>NUCLEOTIDE SEQUENCE</scope>
    <source>
        <strain evidence="2">237g6f4</strain>
        <tissue evidence="2">Blood</tissue>
    </source>
</reference>
<keyword evidence="3" id="KW-1185">Reference proteome</keyword>
<name>A0AAV6Z5I7_ENGPU</name>
<evidence type="ECO:0008006" key="4">
    <source>
        <dbReference type="Google" id="ProtNLM"/>
    </source>
</evidence>